<organism evidence="3 4">
    <name type="scientific">Streptomyces phage Salutena</name>
    <dbReference type="NCBI Taxonomy" id="2767576"/>
    <lineage>
        <taxon>Viruses</taxon>
        <taxon>Duplodnaviria</taxon>
        <taxon>Heunggongvirae</taxon>
        <taxon>Uroviricota</taxon>
        <taxon>Caudoviricetes</taxon>
        <taxon>Arquatrovirinae</taxon>
        <taxon>Salutenavirus</taxon>
        <taxon>Salutenavirus salutena</taxon>
    </lineage>
</organism>
<evidence type="ECO:0000256" key="2">
    <source>
        <dbReference type="SAM" id="Phobius"/>
    </source>
</evidence>
<evidence type="ECO:0000313" key="4">
    <source>
        <dbReference type="Proteomes" id="UP000594184"/>
    </source>
</evidence>
<keyword evidence="2" id="KW-0812">Transmembrane</keyword>
<evidence type="ECO:0000313" key="3">
    <source>
        <dbReference type="EMBL" id="QOV06153.1"/>
    </source>
</evidence>
<dbReference type="Proteomes" id="UP000594184">
    <property type="component" value="Segment"/>
</dbReference>
<protein>
    <submittedName>
        <fullName evidence="3">Uncharacterized protein</fullName>
    </submittedName>
</protein>
<keyword evidence="4" id="KW-1185">Reference proteome</keyword>
<keyword evidence="2" id="KW-1133">Transmembrane helix</keyword>
<feature type="transmembrane region" description="Helical" evidence="2">
    <location>
        <begin position="32"/>
        <end position="52"/>
    </location>
</feature>
<proteinExistence type="predicted"/>
<keyword evidence="2" id="KW-0472">Membrane</keyword>
<accession>A0A7S6U1Q8</accession>
<gene>
    <name evidence="3" type="ORF">CPT_Salutena_023</name>
</gene>
<dbReference type="EMBL" id="MT708548">
    <property type="protein sequence ID" value="QOV06153.1"/>
    <property type="molecule type" value="Genomic_DNA"/>
</dbReference>
<sequence length="127" mass="12748">MPQRLAGAPLLSQPCFLASISSKETTFGLLRAVVFLAAGAFLAGAFLAGAGFGSGAVSRTGAGSGSSSTSSASSNHSSNGSACSSHRSFEMVRPSSAVMVYRLAGIFLSMSQARSSTIIPPGVNLEL</sequence>
<name>A0A7S6U1Q8_9CAUD</name>
<feature type="region of interest" description="Disordered" evidence="1">
    <location>
        <begin position="57"/>
        <end position="84"/>
    </location>
</feature>
<reference evidence="3 4" key="1">
    <citation type="submission" date="2020-07" db="EMBL/GenBank/DDBJ databases">
        <title>Complete genome sequence of Streptomyces phage Salutena.</title>
        <authorList>
            <person name="Kim J.H."/>
            <person name="Higbee T."/>
            <person name="Clark J.D."/>
            <person name="Le T."/>
            <person name="Burrowes B.H."/>
            <person name="Liu M."/>
        </authorList>
    </citation>
    <scope>NUCLEOTIDE SEQUENCE [LARGE SCALE GENOMIC DNA]</scope>
</reference>
<evidence type="ECO:0000256" key="1">
    <source>
        <dbReference type="SAM" id="MobiDB-lite"/>
    </source>
</evidence>